<comment type="caution">
    <text evidence="1">The sequence shown here is derived from an EMBL/GenBank/DDBJ whole genome shotgun (WGS) entry which is preliminary data.</text>
</comment>
<evidence type="ECO:0008006" key="3">
    <source>
        <dbReference type="Google" id="ProtNLM"/>
    </source>
</evidence>
<accession>A0ABV2SPW5</accession>
<dbReference type="InterPro" id="IPR011044">
    <property type="entry name" value="Quino_amine_DH_bsu"/>
</dbReference>
<name>A0ABV2SPW5_9FLAO</name>
<evidence type="ECO:0000313" key="2">
    <source>
        <dbReference type="Proteomes" id="UP001549799"/>
    </source>
</evidence>
<dbReference type="Proteomes" id="UP001549799">
    <property type="component" value="Unassembled WGS sequence"/>
</dbReference>
<gene>
    <name evidence="1" type="ORF">ABXZ36_00885</name>
</gene>
<sequence>MIRFVPLFLLVICTSCSNYGQLTFVTKLPHKISESSGLVQMNDTTIWTIEDNGNKDEIYQVDFEGKLLNELKVKNAKNEDWEDLAKDDQGNVYIADTGNNNSDREDLIIYKVPNPNIEPGDKIEAEKIEFSYSDQKDFSSKKEELLFDCEAIFYRNQFLYLITKNRSRPFNGEARVYKVPAQKGSYKAEFIGSFKTCDEPNTCIVTSADISPDGKKIVLLGYGKLWVFTDFTLDNFTKGKMQTIELGATTQLESVSFKPNSNTSLLLSDEERADTGQNLYSFELKQ</sequence>
<dbReference type="SUPFAM" id="SSF50969">
    <property type="entry name" value="YVTN repeat-like/Quinoprotein amine dehydrogenase"/>
    <property type="match status" value="1"/>
</dbReference>
<keyword evidence="2" id="KW-1185">Reference proteome</keyword>
<protein>
    <recommendedName>
        <fullName evidence="3">SdiA-regulated family protein</fullName>
    </recommendedName>
</protein>
<dbReference type="EMBL" id="JBEXAE010000001">
    <property type="protein sequence ID" value="MET6989196.1"/>
    <property type="molecule type" value="Genomic_DNA"/>
</dbReference>
<evidence type="ECO:0000313" key="1">
    <source>
        <dbReference type="EMBL" id="MET6989196.1"/>
    </source>
</evidence>
<proteinExistence type="predicted"/>
<organism evidence="1 2">
    <name type="scientific">Sediminicola arcticus</name>
    <dbReference type="NCBI Taxonomy" id="1574308"/>
    <lineage>
        <taxon>Bacteria</taxon>
        <taxon>Pseudomonadati</taxon>
        <taxon>Bacteroidota</taxon>
        <taxon>Flavobacteriia</taxon>
        <taxon>Flavobacteriales</taxon>
        <taxon>Flavobacteriaceae</taxon>
        <taxon>Sediminicola</taxon>
    </lineage>
</organism>
<reference evidence="1 2" key="1">
    <citation type="submission" date="2024-07" db="EMBL/GenBank/DDBJ databases">
        <title>The genome sequence of type strain Sediminicola arcticus GDMCC 1.2805.</title>
        <authorList>
            <person name="Liu Y."/>
        </authorList>
    </citation>
    <scope>NUCLEOTIDE SEQUENCE [LARGE SCALE GENOMIC DNA]</scope>
    <source>
        <strain evidence="1 2">GDMCC 1.2805</strain>
    </source>
</reference>
<dbReference type="RefSeq" id="WP_354613565.1">
    <property type="nucleotide sequence ID" value="NZ_JBEXAE010000001.1"/>
</dbReference>